<evidence type="ECO:0000313" key="6">
    <source>
        <dbReference type="Proteomes" id="UP000184693"/>
    </source>
</evidence>
<dbReference type="PANTHER" id="PTHR31891:SF1">
    <property type="entry name" value="FORMAMIDASE C869.04-RELATED"/>
    <property type="match status" value="1"/>
</dbReference>
<evidence type="ECO:0000259" key="4">
    <source>
        <dbReference type="PROSITE" id="PS01124"/>
    </source>
</evidence>
<evidence type="ECO:0000313" key="5">
    <source>
        <dbReference type="EMBL" id="SIO51895.1"/>
    </source>
</evidence>
<dbReference type="PANTHER" id="PTHR31891">
    <property type="entry name" value="FORMAMIDASE C869.04-RELATED"/>
    <property type="match status" value="1"/>
</dbReference>
<dbReference type="Pfam" id="PF03069">
    <property type="entry name" value="FmdA_AmdA"/>
    <property type="match status" value="2"/>
</dbReference>
<dbReference type="Pfam" id="PF12833">
    <property type="entry name" value="HTH_18"/>
    <property type="match status" value="1"/>
</dbReference>
<dbReference type="SUPFAM" id="SSF141130">
    <property type="entry name" value="Acetamidase/Formamidase-like"/>
    <property type="match status" value="1"/>
</dbReference>
<dbReference type="AlphaFoldDB" id="A0A1N6K5Q4"/>
<dbReference type="Pfam" id="PF14525">
    <property type="entry name" value="AraC_binding_2"/>
    <property type="match status" value="1"/>
</dbReference>
<feature type="region of interest" description="Disordered" evidence="3">
    <location>
        <begin position="440"/>
        <end position="462"/>
    </location>
</feature>
<dbReference type="Gene3D" id="2.60.120.580">
    <property type="entry name" value="Acetamidase/Formamidase-like domains"/>
    <property type="match status" value="2"/>
</dbReference>
<name>A0A1N6K5Q4_9BURK</name>
<accession>A0A1N6K5Q4</accession>
<dbReference type="Proteomes" id="UP000184693">
    <property type="component" value="Unassembled WGS sequence"/>
</dbReference>
<proteinExistence type="predicted"/>
<evidence type="ECO:0000256" key="3">
    <source>
        <dbReference type="SAM" id="MobiDB-lite"/>
    </source>
</evidence>
<dbReference type="EMBL" id="FSRM01000002">
    <property type="protein sequence ID" value="SIO51895.1"/>
    <property type="molecule type" value="Genomic_DNA"/>
</dbReference>
<organism evidence="5 6">
    <name type="scientific">Paraburkholderia phenazinium</name>
    <dbReference type="NCBI Taxonomy" id="60549"/>
    <lineage>
        <taxon>Bacteria</taxon>
        <taxon>Pseudomonadati</taxon>
        <taxon>Pseudomonadota</taxon>
        <taxon>Betaproteobacteria</taxon>
        <taxon>Burkholderiales</taxon>
        <taxon>Burkholderiaceae</taxon>
        <taxon>Paraburkholderia</taxon>
    </lineage>
</organism>
<evidence type="ECO:0000256" key="2">
    <source>
        <dbReference type="ARBA" id="ARBA00023163"/>
    </source>
</evidence>
<dbReference type="GO" id="GO:0016811">
    <property type="term" value="F:hydrolase activity, acting on carbon-nitrogen (but not peptide) bonds, in linear amides"/>
    <property type="evidence" value="ECO:0007669"/>
    <property type="project" value="InterPro"/>
</dbReference>
<dbReference type="InterPro" id="IPR009057">
    <property type="entry name" value="Homeodomain-like_sf"/>
</dbReference>
<dbReference type="Gene3D" id="1.10.10.60">
    <property type="entry name" value="Homeodomain-like"/>
    <property type="match status" value="1"/>
</dbReference>
<keyword evidence="2" id="KW-0804">Transcription</keyword>
<keyword evidence="1" id="KW-0805">Transcription regulation</keyword>
<dbReference type="InterPro" id="IPR018060">
    <property type="entry name" value="HTH_AraC"/>
</dbReference>
<dbReference type="SUPFAM" id="SSF46689">
    <property type="entry name" value="Homeodomain-like"/>
    <property type="match status" value="1"/>
</dbReference>
<dbReference type="InterPro" id="IPR035418">
    <property type="entry name" value="AraC-bd_2"/>
</dbReference>
<sequence>MRQRGAYARGWRTRAHDEGGPWLAARRADAPQHRDAQWREGCFQVHDMTRPTRLIQAQGYRAPRDAGASSATALESTLDLQRFTTESYPEVERPRAWREALDRMGLQTGALATGRALHGTIKTQTSIGGFDLSLLASVAQTLELNTSAADSLLIVLNVDGDAMLIADGRREPVAPNDLVYLPSREHASLAFEADFRAFVVRVPRATISARLLAPSSMRAGRIAADAGIGHVFSAFLMSIVENLDTLSVSELRPLELALAEFLIASLAVHQREENIGGLTSTQAAIFSRVCRSIDARLADPDLSLAPIAKEERVSPRYLQKLFETVGQSFSTYLRSRRLERCRAELIDPLYEKMSISDICFRWGFNDPAHFSRAFREQYHTTPRAFRHEASLELARHLVQRISRGLPFNAEALLIHAQAGAQAARTKAAHADHAAANDTDTLVANPPVKTHTGQGKGIGRAPGKPRHHLLRATANTVHWGYFSHDLKPVLEVESGDTVTIETLTQHASDDWARMVAGDPGAESVFHWTAERKNVNRRGAGPIDASIYGRGAGEGFGVHICTGPIAIRGAEPGDVLEVRILAVHPRRCANPQFSGRAFGSNAAAWWGFHYRELLTEPKPREVVTIYELDAELPEHGASYARAVYNYRWTPQRDPFGVVHPTIDYPGVPVDHSTVEENYGILKGVKIPVRPHFGLIAVAPQQNGLIDSIPPSAFGGNLDNWRIAQGASVYLPVGVAGALLSVGDPHASQGDSELCGTAIECSLTGDFQLVLHKKATLAGQPYLDLTYPLVETADEWVLHGFSHANYLAEFGTHAQSKVYEKSTLDLAMRDAFIKTRRFLMTTKGLSEDEAISLISVAVDFGVTQVVDGNWGVHAIIRKALFAS</sequence>
<dbReference type="GO" id="GO:0003700">
    <property type="term" value="F:DNA-binding transcription factor activity"/>
    <property type="evidence" value="ECO:0007669"/>
    <property type="project" value="InterPro"/>
</dbReference>
<dbReference type="InterPro" id="IPR004304">
    <property type="entry name" value="FmdA_AmdA"/>
</dbReference>
<feature type="domain" description="HTH araC/xylS-type" evidence="4">
    <location>
        <begin position="287"/>
        <end position="388"/>
    </location>
</feature>
<dbReference type="PROSITE" id="PS01124">
    <property type="entry name" value="HTH_ARAC_FAMILY_2"/>
    <property type="match status" value="1"/>
</dbReference>
<dbReference type="SMART" id="SM00342">
    <property type="entry name" value="HTH_ARAC"/>
    <property type="match status" value="1"/>
</dbReference>
<evidence type="ECO:0000256" key="1">
    <source>
        <dbReference type="ARBA" id="ARBA00023015"/>
    </source>
</evidence>
<reference evidence="5 6" key="1">
    <citation type="submission" date="2016-11" db="EMBL/GenBank/DDBJ databases">
        <authorList>
            <person name="Jaros S."/>
            <person name="Januszkiewicz K."/>
            <person name="Wedrychowicz H."/>
        </authorList>
    </citation>
    <scope>NUCLEOTIDE SEQUENCE [LARGE SCALE GENOMIC DNA]</scope>
    <source>
        <strain evidence="5 6">GAS86</strain>
    </source>
</reference>
<protein>
    <submittedName>
        <fullName evidence="5">Transcriptional regulator, AraC family with amidase-like domain</fullName>
    </submittedName>
</protein>
<dbReference type="GO" id="GO:0043565">
    <property type="term" value="F:sequence-specific DNA binding"/>
    <property type="evidence" value="ECO:0007669"/>
    <property type="project" value="InterPro"/>
</dbReference>
<gene>
    <name evidence="5" type="ORF">SAMN05444168_6116</name>
</gene>
<dbReference type="Gene3D" id="3.10.28.20">
    <property type="entry name" value="Acetamidase/Formamidase-like domains"/>
    <property type="match status" value="1"/>
</dbReference>